<evidence type="ECO:0000313" key="3">
    <source>
        <dbReference type="Proteomes" id="UP000268007"/>
    </source>
</evidence>
<dbReference type="InterPro" id="IPR050708">
    <property type="entry name" value="T6SS_VgrG/RHS"/>
</dbReference>
<dbReference type="Gene3D" id="2.180.10.10">
    <property type="entry name" value="RHS repeat-associated core"/>
    <property type="match status" value="1"/>
</dbReference>
<dbReference type="NCBIfam" id="TIGR03696">
    <property type="entry name" value="Rhs_assc_core"/>
    <property type="match status" value="1"/>
</dbReference>
<name>A0A495J5M9_9SPHI</name>
<keyword evidence="3" id="KW-1185">Reference proteome</keyword>
<protein>
    <submittedName>
        <fullName evidence="2">RHS repeat-associated protein</fullName>
    </submittedName>
</protein>
<gene>
    <name evidence="2" type="ORF">BDD43_4414</name>
</gene>
<dbReference type="AlphaFoldDB" id="A0A495J5M9"/>
<dbReference type="Proteomes" id="UP000268007">
    <property type="component" value="Unassembled WGS sequence"/>
</dbReference>
<sequence length="439" mass="47105">MTLNRTEASLAALSYNYNGNQLTTVSKGGTTFRTYTYDGNGNATTDGGTKSINYNMLNLPATVTQSGTTLATYTYEASGTKIRNTGSDGTWDYVSGIVYKTPLAGTTPAIAFIQTEEGRAIPNGNDYSYQYNLKDHLGNDRVSLDKNGVLQEDEYYAFGLRNPKYDNSNNNRYLYNGKEIQTDLVSQYDYGARFYDPVIARWTTSDPLAEKGRRWSPYGYAFDNPMRFTDPDGMWPDWGDVKNFAKGFVSGVVGMAESARPENMIISNVKLVKNVVTSLIHKDVSGAAMHLANVTGVPAIVKTTVAASKGNANAMGQLAAVIAVGVVAHNTGGSGAKPPTPVTAETISKALEGSTMKTTQGVVSLPVIQRFVNMLEAGSTPPAIKVADGVIIEGNHRYVAGRVFGQEPATVPGNLSPSQAPLVKPVQETVVDPVDHGNH</sequence>
<dbReference type="EMBL" id="RBKU01000001">
    <property type="protein sequence ID" value="RKR84187.1"/>
    <property type="molecule type" value="Genomic_DNA"/>
</dbReference>
<feature type="region of interest" description="Disordered" evidence="1">
    <location>
        <begin position="410"/>
        <end position="439"/>
    </location>
</feature>
<evidence type="ECO:0000256" key="1">
    <source>
        <dbReference type="SAM" id="MobiDB-lite"/>
    </source>
</evidence>
<accession>A0A495J5M9</accession>
<comment type="caution">
    <text evidence="2">The sequence shown here is derived from an EMBL/GenBank/DDBJ whole genome shotgun (WGS) entry which is preliminary data.</text>
</comment>
<proteinExistence type="predicted"/>
<organism evidence="2 3">
    <name type="scientific">Mucilaginibacter gracilis</name>
    <dbReference type="NCBI Taxonomy" id="423350"/>
    <lineage>
        <taxon>Bacteria</taxon>
        <taxon>Pseudomonadati</taxon>
        <taxon>Bacteroidota</taxon>
        <taxon>Sphingobacteriia</taxon>
        <taxon>Sphingobacteriales</taxon>
        <taxon>Sphingobacteriaceae</taxon>
        <taxon>Mucilaginibacter</taxon>
    </lineage>
</organism>
<dbReference type="PANTHER" id="PTHR32305:SF15">
    <property type="entry name" value="PROTEIN RHSA-RELATED"/>
    <property type="match status" value="1"/>
</dbReference>
<reference evidence="2 3" key="1">
    <citation type="submission" date="2018-10" db="EMBL/GenBank/DDBJ databases">
        <title>Genomic Encyclopedia of Archaeal and Bacterial Type Strains, Phase II (KMG-II): from individual species to whole genera.</title>
        <authorList>
            <person name="Goeker M."/>
        </authorList>
    </citation>
    <scope>NUCLEOTIDE SEQUENCE [LARGE SCALE GENOMIC DNA]</scope>
    <source>
        <strain evidence="2 3">DSM 18602</strain>
    </source>
</reference>
<dbReference type="InterPro" id="IPR022385">
    <property type="entry name" value="Rhs_assc_core"/>
</dbReference>
<evidence type="ECO:0000313" key="2">
    <source>
        <dbReference type="EMBL" id="RKR84187.1"/>
    </source>
</evidence>
<dbReference type="PANTHER" id="PTHR32305">
    <property type="match status" value="1"/>
</dbReference>